<gene>
    <name evidence="1" type="ORF">FQA47_014615</name>
</gene>
<sequence>MIRRRRALTGNSMRVCSDLMLCRHLVASFSTSGQIKMATGVLQKVCRGFGSAKNGAHTAGQHVFWVRGFSASSRTCSEDSWFKSLFVRKVDPRKDAHSQLLTKNEASNLYKIQFHNVKPECLDAYNKLCEDVLPTIHADKYYPCELVGNLEYLVWRPRPGRGGYPALTEVMNKLRQNKEFTAYRKERGKMLLSRRNQLLLEFSFWNEPVPREGPNIYELRSYQLRVRDTHGTMIEWGNY</sequence>
<dbReference type="AlphaFoldDB" id="A0A834FLB3"/>
<accession>A0A834FLB3</accession>
<dbReference type="PANTHER" id="PTHR21017">
    <property type="entry name" value="NIPSNAP-RELATED"/>
    <property type="match status" value="1"/>
</dbReference>
<dbReference type="SUPFAM" id="SSF54909">
    <property type="entry name" value="Dimeric alpha+beta barrel"/>
    <property type="match status" value="1"/>
</dbReference>
<evidence type="ECO:0000313" key="2">
    <source>
        <dbReference type="Proteomes" id="UP000646548"/>
    </source>
</evidence>
<protein>
    <submittedName>
        <fullName evidence="1">NipSnap-like protein 2</fullName>
    </submittedName>
</protein>
<dbReference type="InterPro" id="IPR051557">
    <property type="entry name" value="NipSnap_domain"/>
</dbReference>
<organism evidence="1 2">
    <name type="scientific">Oryzias melastigma</name>
    <name type="common">Marine medaka</name>
    <dbReference type="NCBI Taxonomy" id="30732"/>
    <lineage>
        <taxon>Eukaryota</taxon>
        <taxon>Metazoa</taxon>
        <taxon>Chordata</taxon>
        <taxon>Craniata</taxon>
        <taxon>Vertebrata</taxon>
        <taxon>Euteleostomi</taxon>
        <taxon>Actinopterygii</taxon>
        <taxon>Neopterygii</taxon>
        <taxon>Teleostei</taxon>
        <taxon>Neoteleostei</taxon>
        <taxon>Acanthomorphata</taxon>
        <taxon>Ovalentaria</taxon>
        <taxon>Atherinomorphae</taxon>
        <taxon>Beloniformes</taxon>
        <taxon>Adrianichthyidae</taxon>
        <taxon>Oryziinae</taxon>
        <taxon>Oryzias</taxon>
    </lineage>
</organism>
<dbReference type="EMBL" id="WKFB01000097">
    <property type="protein sequence ID" value="KAF6736101.1"/>
    <property type="molecule type" value="Genomic_DNA"/>
</dbReference>
<dbReference type="InterPro" id="IPR011008">
    <property type="entry name" value="Dimeric_a/b-barrel"/>
</dbReference>
<comment type="caution">
    <text evidence="1">The sequence shown here is derived from an EMBL/GenBank/DDBJ whole genome shotgun (WGS) entry which is preliminary data.</text>
</comment>
<name>A0A834FLB3_ORYME</name>
<reference evidence="1" key="1">
    <citation type="journal article" name="BMC Genomics">
        <title>Long-read sequencing and de novo genome assembly of marine medaka (Oryzias melastigma).</title>
        <authorList>
            <person name="Liang P."/>
            <person name="Saqib H.S.A."/>
            <person name="Ni X."/>
            <person name="Shen Y."/>
        </authorList>
    </citation>
    <scope>NUCLEOTIDE SEQUENCE</scope>
    <source>
        <strain evidence="1">Bigg-433</strain>
    </source>
</reference>
<dbReference type="PANTHER" id="PTHR21017:SF14">
    <property type="entry name" value="PROTEIN NIPSNAP HOMOLOG 2"/>
    <property type="match status" value="1"/>
</dbReference>
<dbReference type="Gene3D" id="3.30.70.100">
    <property type="match status" value="1"/>
</dbReference>
<proteinExistence type="predicted"/>
<dbReference type="Proteomes" id="UP000646548">
    <property type="component" value="Unassembled WGS sequence"/>
</dbReference>
<dbReference type="GO" id="GO:0005739">
    <property type="term" value="C:mitochondrion"/>
    <property type="evidence" value="ECO:0007669"/>
    <property type="project" value="TreeGrafter"/>
</dbReference>
<evidence type="ECO:0000313" key="1">
    <source>
        <dbReference type="EMBL" id="KAF6736101.1"/>
    </source>
</evidence>